<reference evidence="4 7" key="1">
    <citation type="submission" date="2016-08" db="EMBL/GenBank/DDBJ databases">
        <title>Candidatus Dactylopiibacterium carminicum genome sequence.</title>
        <authorList>
            <person name="Ramirez-Puebla S.T."/>
            <person name="Ormeno-Orrillo E."/>
            <person name="Vera-Ponce De Leon A."/>
            <person name="Luis L."/>
            <person name="Sanchez-Flores A."/>
            <person name="Monica R."/>
            <person name="Martinez-Romero E."/>
        </authorList>
    </citation>
    <scope>NUCLEOTIDE SEQUENCE [LARGE SCALE GENOMIC DNA]</scope>
    <source>
        <strain evidence="4">END1</strain>
    </source>
</reference>
<sequence length="309" mass="33682">MVARPWDFSYFLNLHECSGVRRMRRSYGMAALALALAMTAVLGWIFLPTGEDALVRAREGRTLRVGYALEAPFVILSPQVVANDPELREAGVGGEAPTVLRAVLGRLGFNRVEWLRSDFGSLIHELESGRIDIIAAGMYITPAREVRVLFSRPTAHVRTGMLQLEGMDPPAKNLADLRSYPDRRLGVLAGAVELTLAGEAGLSPERVLAYPDAASALQALQNGRVEAMALSSVSLRYLEWMYPEGHFVLVDEAMPEAAPGRPALVFRKSDRRLRDAVDGVLAEYLGSAEHLAAVAEFGFTAADIPERAP</sequence>
<dbReference type="SMART" id="SM00062">
    <property type="entry name" value="PBPb"/>
    <property type="match status" value="1"/>
</dbReference>
<comment type="caution">
    <text evidence="5">The sequence shown here is derived from an EMBL/GenBank/DDBJ whole genome shotgun (WGS) entry which is preliminary data.</text>
</comment>
<evidence type="ECO:0000256" key="1">
    <source>
        <dbReference type="ARBA" id="ARBA00022729"/>
    </source>
</evidence>
<dbReference type="EMBL" id="MDUX01000006">
    <property type="protein sequence ID" value="KAF7600344.1"/>
    <property type="molecule type" value="Genomic_DNA"/>
</dbReference>
<dbReference type="AlphaFoldDB" id="A0A272EUP3"/>
<dbReference type="PANTHER" id="PTHR35936">
    <property type="entry name" value="MEMBRANE-BOUND LYTIC MUREIN TRANSGLYCOSYLASE F"/>
    <property type="match status" value="1"/>
</dbReference>
<keyword evidence="1" id="KW-0732">Signal</keyword>
<proteinExistence type="predicted"/>
<evidence type="ECO:0000313" key="6">
    <source>
        <dbReference type="Proteomes" id="UP000216107"/>
    </source>
</evidence>
<feature type="transmembrane region" description="Helical" evidence="2">
    <location>
        <begin position="27"/>
        <end position="47"/>
    </location>
</feature>
<gene>
    <name evidence="4" type="ORF">BGI27_02905</name>
    <name evidence="5" type="ORF">CGU29_06220</name>
</gene>
<dbReference type="Proteomes" id="UP000216107">
    <property type="component" value="Unassembled WGS sequence"/>
</dbReference>
<dbReference type="Gene3D" id="3.40.190.10">
    <property type="entry name" value="Periplasmic binding protein-like II"/>
    <property type="match status" value="2"/>
</dbReference>
<feature type="domain" description="Solute-binding protein family 3/N-terminal" evidence="3">
    <location>
        <begin position="62"/>
        <end position="294"/>
    </location>
</feature>
<dbReference type="PANTHER" id="PTHR35936:SF17">
    <property type="entry name" value="ARGININE-BINDING EXTRACELLULAR PROTEIN ARTP"/>
    <property type="match status" value="1"/>
</dbReference>
<dbReference type="EMBL" id="NMRN01000012">
    <property type="protein sequence ID" value="PAS93828.1"/>
    <property type="molecule type" value="Genomic_DNA"/>
</dbReference>
<name>A0A272EUP3_9RHOO</name>
<keyword evidence="2" id="KW-0812">Transmembrane</keyword>
<keyword evidence="2" id="KW-0472">Membrane</keyword>
<evidence type="ECO:0000313" key="5">
    <source>
        <dbReference type="EMBL" id="PAS93828.1"/>
    </source>
</evidence>
<keyword evidence="7" id="KW-1185">Reference proteome</keyword>
<evidence type="ECO:0000313" key="4">
    <source>
        <dbReference type="EMBL" id="KAF7600344.1"/>
    </source>
</evidence>
<organism evidence="5 6">
    <name type="scientific">Candidatus Dactylopiibacterium carminicum</name>
    <dbReference type="NCBI Taxonomy" id="857335"/>
    <lineage>
        <taxon>Bacteria</taxon>
        <taxon>Pseudomonadati</taxon>
        <taxon>Pseudomonadota</taxon>
        <taxon>Betaproteobacteria</taxon>
        <taxon>Rhodocyclales</taxon>
        <taxon>Rhodocyclaceae</taxon>
        <taxon>Candidatus Dactylopiibacterium</taxon>
    </lineage>
</organism>
<evidence type="ECO:0000259" key="3">
    <source>
        <dbReference type="SMART" id="SM00062"/>
    </source>
</evidence>
<protein>
    <recommendedName>
        <fullName evidence="3">Solute-binding protein family 3/N-terminal domain-containing protein</fullName>
    </recommendedName>
</protein>
<evidence type="ECO:0000313" key="7">
    <source>
        <dbReference type="Proteomes" id="UP000623509"/>
    </source>
</evidence>
<reference evidence="5 6" key="2">
    <citation type="submission" date="2017-07" db="EMBL/GenBank/DDBJ databases">
        <title>Candidatus Dactylopiibacterium carminicum, a nitrogen-fixing symbiont of the cochineal insect Dactylopius coccus and Dactylopius opuntiae (Hemiptera: Coccoidea: Dactylopiidae).</title>
        <authorList>
            <person name="Vera A."/>
        </authorList>
    </citation>
    <scope>NUCLEOTIDE SEQUENCE [LARGE SCALE GENOMIC DNA]</scope>
    <source>
        <strain evidence="5 6">NFDCM</strain>
    </source>
</reference>
<dbReference type="InterPro" id="IPR001638">
    <property type="entry name" value="Solute-binding_3/MltF_N"/>
</dbReference>
<dbReference type="Pfam" id="PF00497">
    <property type="entry name" value="SBP_bac_3"/>
    <property type="match status" value="1"/>
</dbReference>
<dbReference type="SUPFAM" id="SSF53850">
    <property type="entry name" value="Periplasmic binding protein-like II"/>
    <property type="match status" value="1"/>
</dbReference>
<dbReference type="Proteomes" id="UP000623509">
    <property type="component" value="Unassembled WGS sequence"/>
</dbReference>
<keyword evidence="2" id="KW-1133">Transmembrane helix</keyword>
<dbReference type="OrthoDB" id="9768183at2"/>
<evidence type="ECO:0000256" key="2">
    <source>
        <dbReference type="SAM" id="Phobius"/>
    </source>
</evidence>
<accession>A0A272EUP3</accession>